<sequence>MAEQPFVSIVIITMNHEKFIEQACLSAMSQTYANYEIIFLDNASKDKTYEIAEKTLAKFDKKYKLIRNTENFGVAKNLNILVSYSSGDYISILSGDDWYTPNNLAEKVDFIQEEKVDFVLTDGFKYYENEKKTTNAYPEKDKKNLIDNINNFFHLNVAENISVNVGTFVKRQLLVDYPFDEDINTEDWDMNLRLTSKGYKIGFLDKKLFYYRILSTSLSRNWKIMKDSYEKVTDKYLPYIKKDKLLYKKYKLKLLHFKYEILISEAKSSDEIERLKIEWKKEKYKTKHSNPIILFFKLLISKK</sequence>
<dbReference type="GO" id="GO:0016758">
    <property type="term" value="F:hexosyltransferase activity"/>
    <property type="evidence" value="ECO:0007669"/>
    <property type="project" value="UniProtKB-ARBA"/>
</dbReference>
<dbReference type="EMBL" id="FTOJ01000007">
    <property type="protein sequence ID" value="SIS95990.1"/>
    <property type="molecule type" value="Genomic_DNA"/>
</dbReference>
<keyword evidence="5" id="KW-1185">Reference proteome</keyword>
<evidence type="ECO:0000313" key="3">
    <source>
        <dbReference type="EMBL" id="SIS95990.1"/>
    </source>
</evidence>
<dbReference type="SUPFAM" id="SSF53448">
    <property type="entry name" value="Nucleotide-diphospho-sugar transferases"/>
    <property type="match status" value="1"/>
</dbReference>
<dbReference type="AlphaFoldDB" id="A0A1N7NCH5"/>
<dbReference type="Pfam" id="PF00535">
    <property type="entry name" value="Glycos_transf_2"/>
    <property type="match status" value="1"/>
</dbReference>
<reference evidence="4" key="2">
    <citation type="submission" date="2017-01" db="EMBL/GenBank/DDBJ databases">
        <authorList>
            <person name="Varghese N."/>
            <person name="Submissions S."/>
        </authorList>
    </citation>
    <scope>NUCLEOTIDE SEQUENCE [LARGE SCALE GENOMIC DNA]</scope>
    <source>
        <strain evidence="4">DSM 21068</strain>
    </source>
</reference>
<dbReference type="PANTHER" id="PTHR22916:SF3">
    <property type="entry name" value="UDP-GLCNAC:BETAGAL BETA-1,3-N-ACETYLGLUCOSAMINYLTRANSFERASE-LIKE PROTEIN 1"/>
    <property type="match status" value="1"/>
</dbReference>
<reference evidence="2 5" key="1">
    <citation type="submission" date="2016-11" db="EMBL/GenBank/DDBJ databases">
        <title>Whole genomes of Flavobacteriaceae.</title>
        <authorList>
            <person name="Stine C."/>
            <person name="Li C."/>
            <person name="Tadesse D."/>
        </authorList>
    </citation>
    <scope>NUCLEOTIDE SEQUENCE [LARGE SCALE GENOMIC DNA]</scope>
    <source>
        <strain evidence="2 5">DSM 21068</strain>
    </source>
</reference>
<evidence type="ECO:0000313" key="5">
    <source>
        <dbReference type="Proteomes" id="UP000238314"/>
    </source>
</evidence>
<dbReference type="OrthoDB" id="396512at2"/>
<evidence type="ECO:0000313" key="4">
    <source>
        <dbReference type="Proteomes" id="UP000186246"/>
    </source>
</evidence>
<dbReference type="Gene3D" id="3.90.550.10">
    <property type="entry name" value="Spore Coat Polysaccharide Biosynthesis Protein SpsA, Chain A"/>
    <property type="match status" value="1"/>
</dbReference>
<dbReference type="RefSeq" id="WP_076452185.1">
    <property type="nucleotide sequence ID" value="NZ_FTOJ01000007.1"/>
</dbReference>
<dbReference type="STRING" id="551459.SAMN05421796_107140"/>
<dbReference type="PANTHER" id="PTHR22916">
    <property type="entry name" value="GLYCOSYLTRANSFERASE"/>
    <property type="match status" value="1"/>
</dbReference>
<dbReference type="InterPro" id="IPR001173">
    <property type="entry name" value="Glyco_trans_2-like"/>
</dbReference>
<reference evidence="3" key="3">
    <citation type="submission" date="2017-01" db="EMBL/GenBank/DDBJ databases">
        <authorList>
            <person name="Mah S.A."/>
            <person name="Swanson W.J."/>
            <person name="Moy G.W."/>
            <person name="Vacquier V.D."/>
        </authorList>
    </citation>
    <scope>NUCLEOTIDE SEQUENCE [LARGE SCALE GENOMIC DNA]</scope>
    <source>
        <strain evidence="3">DSM 21068</strain>
    </source>
</reference>
<dbReference type="EMBL" id="MUGO01000016">
    <property type="protein sequence ID" value="PQA92188.1"/>
    <property type="molecule type" value="Genomic_DNA"/>
</dbReference>
<dbReference type="InterPro" id="IPR029044">
    <property type="entry name" value="Nucleotide-diphossugar_trans"/>
</dbReference>
<gene>
    <name evidence="2" type="ORF">B0A70_11225</name>
    <name evidence="3" type="ORF">SAMN05421796_107140</name>
</gene>
<name>A0A1N7NCH5_9FLAO</name>
<accession>A0A1N7NCH5</accession>
<organism evidence="3 4">
    <name type="scientific">Chryseobacterium piscicola</name>
    <dbReference type="NCBI Taxonomy" id="551459"/>
    <lineage>
        <taxon>Bacteria</taxon>
        <taxon>Pseudomonadati</taxon>
        <taxon>Bacteroidota</taxon>
        <taxon>Flavobacteriia</taxon>
        <taxon>Flavobacteriales</taxon>
        <taxon>Weeksellaceae</taxon>
        <taxon>Chryseobacterium group</taxon>
        <taxon>Chryseobacterium</taxon>
    </lineage>
</organism>
<dbReference type="Proteomes" id="UP000238314">
    <property type="component" value="Unassembled WGS sequence"/>
</dbReference>
<evidence type="ECO:0000259" key="1">
    <source>
        <dbReference type="Pfam" id="PF00535"/>
    </source>
</evidence>
<protein>
    <submittedName>
        <fullName evidence="2 3">Glycosyl transferase</fullName>
    </submittedName>
</protein>
<proteinExistence type="predicted"/>
<dbReference type="Proteomes" id="UP000186246">
    <property type="component" value="Unassembled WGS sequence"/>
</dbReference>
<evidence type="ECO:0000313" key="2">
    <source>
        <dbReference type="EMBL" id="PQA92188.1"/>
    </source>
</evidence>
<keyword evidence="3" id="KW-0808">Transferase</keyword>
<feature type="domain" description="Glycosyltransferase 2-like" evidence="1">
    <location>
        <begin position="8"/>
        <end position="142"/>
    </location>
</feature>
<dbReference type="CDD" id="cd00761">
    <property type="entry name" value="Glyco_tranf_GTA_type"/>
    <property type="match status" value="1"/>
</dbReference>